<dbReference type="GO" id="GO:0050518">
    <property type="term" value="F:2-C-methyl-D-erythritol 4-phosphate cytidylyltransferase activity"/>
    <property type="evidence" value="ECO:0007669"/>
    <property type="project" value="TreeGrafter"/>
</dbReference>
<evidence type="ECO:0000313" key="5">
    <source>
        <dbReference type="Proteomes" id="UP000294581"/>
    </source>
</evidence>
<evidence type="ECO:0000256" key="3">
    <source>
        <dbReference type="ARBA" id="ARBA00023229"/>
    </source>
</evidence>
<dbReference type="RefSeq" id="WP_134160565.1">
    <property type="nucleotide sequence ID" value="NZ_SORF01000013.1"/>
</dbReference>
<keyword evidence="3" id="KW-0414">Isoprene biosynthesis</keyword>
<comment type="caution">
    <text evidence="4">The sequence shown here is derived from an EMBL/GenBank/DDBJ whole genome shotgun (WGS) entry which is preliminary data.</text>
</comment>
<keyword evidence="5" id="KW-1185">Reference proteome</keyword>
<protein>
    <submittedName>
        <fullName evidence="4">2-C-methyl-D-erythritol 4-phosphate cytidylyltransferase</fullName>
    </submittedName>
</protein>
<sequence length="243" mass="26551">MYLAIVVAAGEGRRMGFKKQFLDLAGMPMWLRSAQAMLAGGAQRVVVVTGEADMERMREEWAARGRDVRISFVQGGMTRHDSVTAGIRALVAWGDETGVDIRETVVAVHDGARPFVQAEDVARVFSAAAEHGGAVLGKPCRDTVKWVEGQRVERTISRDKLFMAETPQAIRGDWIQQAYFGDGFIASPTDDSAVMEARGIPVAAIESSGYNGKVTTPADLAYAEWLANRLWGSLENHADRIRI</sequence>
<keyword evidence="1 4" id="KW-0808">Transferase</keyword>
<reference evidence="4 5" key="1">
    <citation type="submission" date="2019-03" db="EMBL/GenBank/DDBJ databases">
        <title>Genomic Encyclopedia of Type Strains, Phase IV (KMG-IV): sequencing the most valuable type-strain genomes for metagenomic binning, comparative biology and taxonomic classification.</title>
        <authorList>
            <person name="Goeker M."/>
        </authorList>
    </citation>
    <scope>NUCLEOTIDE SEQUENCE [LARGE SCALE GENOMIC DNA]</scope>
    <source>
        <strain evidence="4 5">DSM 17974</strain>
    </source>
</reference>
<dbReference type="PANTHER" id="PTHR32125:SF4">
    <property type="entry name" value="2-C-METHYL-D-ERYTHRITOL 4-PHOSPHATE CYTIDYLYLTRANSFERASE, CHLOROPLASTIC"/>
    <property type="match status" value="1"/>
</dbReference>
<dbReference type="Pfam" id="PF01128">
    <property type="entry name" value="IspD"/>
    <property type="match status" value="1"/>
</dbReference>
<dbReference type="GO" id="GO:0008299">
    <property type="term" value="P:isoprenoid biosynthetic process"/>
    <property type="evidence" value="ECO:0007669"/>
    <property type="project" value="UniProtKB-KW"/>
</dbReference>
<name>A0A4R8LHZ2_9BACL</name>
<dbReference type="OrthoDB" id="9806837at2"/>
<dbReference type="PANTHER" id="PTHR32125">
    <property type="entry name" value="2-C-METHYL-D-ERYTHRITOL 4-PHOSPHATE CYTIDYLYLTRANSFERASE, CHLOROPLASTIC"/>
    <property type="match status" value="1"/>
</dbReference>
<dbReference type="InterPro" id="IPR050088">
    <property type="entry name" value="IspD/TarI_cytidylyltransf_bact"/>
</dbReference>
<accession>A0A4R8LHZ2</accession>
<dbReference type="Gene3D" id="3.90.550.10">
    <property type="entry name" value="Spore Coat Polysaccharide Biosynthesis Protein SpsA, Chain A"/>
    <property type="match status" value="1"/>
</dbReference>
<dbReference type="AlphaFoldDB" id="A0A4R8LHZ2"/>
<dbReference type="CDD" id="cd02516">
    <property type="entry name" value="CDP-ME_synthetase"/>
    <property type="match status" value="1"/>
</dbReference>
<dbReference type="Proteomes" id="UP000294581">
    <property type="component" value="Unassembled WGS sequence"/>
</dbReference>
<gene>
    <name evidence="4" type="ORF">C7445_11310</name>
</gene>
<dbReference type="InterPro" id="IPR029044">
    <property type="entry name" value="Nucleotide-diphossugar_trans"/>
</dbReference>
<evidence type="ECO:0000256" key="1">
    <source>
        <dbReference type="ARBA" id="ARBA00022679"/>
    </source>
</evidence>
<dbReference type="InterPro" id="IPR034683">
    <property type="entry name" value="IspD/TarI"/>
</dbReference>
<proteinExistence type="predicted"/>
<evidence type="ECO:0000256" key="2">
    <source>
        <dbReference type="ARBA" id="ARBA00022695"/>
    </source>
</evidence>
<keyword evidence="2 4" id="KW-0548">Nucleotidyltransferase</keyword>
<dbReference type="EMBL" id="SORF01000013">
    <property type="protein sequence ID" value="TDY42777.1"/>
    <property type="molecule type" value="Genomic_DNA"/>
</dbReference>
<evidence type="ECO:0000313" key="4">
    <source>
        <dbReference type="EMBL" id="TDY42777.1"/>
    </source>
</evidence>
<dbReference type="SUPFAM" id="SSF53448">
    <property type="entry name" value="Nucleotide-diphospho-sugar transferases"/>
    <property type="match status" value="1"/>
</dbReference>
<organism evidence="4 5">
    <name type="scientific">Alicyclobacillus sacchari</name>
    <dbReference type="NCBI Taxonomy" id="392010"/>
    <lineage>
        <taxon>Bacteria</taxon>
        <taxon>Bacillati</taxon>
        <taxon>Bacillota</taxon>
        <taxon>Bacilli</taxon>
        <taxon>Bacillales</taxon>
        <taxon>Alicyclobacillaceae</taxon>
        <taxon>Alicyclobacillus</taxon>
    </lineage>
</organism>